<evidence type="ECO:0000313" key="14">
    <source>
        <dbReference type="EMBL" id="JAB64983.1"/>
    </source>
</evidence>
<proteinExistence type="inferred from homology"/>
<reference evidence="14" key="1">
    <citation type="submission" date="2013-07" db="EMBL/GenBank/DDBJ databases">
        <title>Midgut Transcriptome Profiling of Anoplphora glabripennis, a Lignocellulose Degrading, Wood-Boring Cerambycid.</title>
        <authorList>
            <person name="Scully E.D."/>
            <person name="Hoover K."/>
            <person name="Carlson J.E."/>
            <person name="Tien M."/>
            <person name="Geib S.M."/>
        </authorList>
    </citation>
    <scope>NUCLEOTIDE SEQUENCE</scope>
</reference>
<dbReference type="EC" id="3.5.4.12" evidence="8"/>
<keyword evidence="5" id="KW-0378">Hydrolase</keyword>
<comment type="function">
    <text evidence="7">Supplies the nucleotide substrate for thymidylate synthetase.</text>
</comment>
<evidence type="ECO:0000256" key="5">
    <source>
        <dbReference type="ARBA" id="ARBA00022801"/>
    </source>
</evidence>
<evidence type="ECO:0000256" key="8">
    <source>
        <dbReference type="ARBA" id="ARBA00038938"/>
    </source>
</evidence>
<dbReference type="Pfam" id="PF00383">
    <property type="entry name" value="dCMP_cyt_deam_1"/>
    <property type="match status" value="1"/>
</dbReference>
<evidence type="ECO:0000256" key="2">
    <source>
        <dbReference type="ARBA" id="ARBA00006576"/>
    </source>
</evidence>
<sequence length="173" mass="19580">MDAANTMRSNYMRNDEFFMAIAYLAAKRSKDPTTQVGACIVNEDGIVVGVGHNHMPHDSDEFPWARDSEDIQLNKYLYVCHAGLTAILNKNSADARGCTMYLTLFPSCESGKVMAQAGIKEIVYLTNKYTEWEETDAAIKMFEKTGVKFRQFVPNNQEKIEINFKDIISNTMN</sequence>
<keyword evidence="6 12" id="KW-0862">Zinc</keyword>
<dbReference type="GO" id="GO:0009165">
    <property type="term" value="P:nucleotide biosynthetic process"/>
    <property type="evidence" value="ECO:0007669"/>
    <property type="project" value="UniProtKB-KW"/>
</dbReference>
<dbReference type="AlphaFoldDB" id="V5GXE3"/>
<dbReference type="PIRSF" id="PIRSF006019">
    <property type="entry name" value="dCMP_deaminase"/>
    <property type="match status" value="1"/>
</dbReference>
<feature type="binding site" evidence="12">
    <location>
        <position position="81"/>
    </location>
    <ligand>
        <name>Zn(2+)</name>
        <dbReference type="ChEBI" id="CHEBI:29105"/>
        <note>catalytic</note>
    </ligand>
</feature>
<dbReference type="InterPro" id="IPR016473">
    <property type="entry name" value="dCMP_deaminase"/>
</dbReference>
<dbReference type="GO" id="GO:0005737">
    <property type="term" value="C:cytoplasm"/>
    <property type="evidence" value="ECO:0007669"/>
    <property type="project" value="TreeGrafter"/>
</dbReference>
<dbReference type="FunFam" id="3.40.140.10:FF:000021">
    <property type="entry name" value="Deoxycytidylate deaminase"/>
    <property type="match status" value="1"/>
</dbReference>
<dbReference type="PANTHER" id="PTHR11086">
    <property type="entry name" value="DEOXYCYTIDYLATE DEAMINASE-RELATED"/>
    <property type="match status" value="1"/>
</dbReference>
<feature type="domain" description="CMP/dCMP-type deaminase" evidence="13">
    <location>
        <begin position="13"/>
        <end position="163"/>
    </location>
</feature>
<gene>
    <name evidence="14" type="primary">DCTD</name>
</gene>
<evidence type="ECO:0000259" key="13">
    <source>
        <dbReference type="PROSITE" id="PS51747"/>
    </source>
</evidence>
<comment type="similarity">
    <text evidence="2">Belongs to the cytidine and deoxycytidylate deaminase family.</text>
</comment>
<evidence type="ECO:0000256" key="9">
    <source>
        <dbReference type="ARBA" id="ARBA00041763"/>
    </source>
</evidence>
<dbReference type="PROSITE" id="PS51747">
    <property type="entry name" value="CYT_DCMP_DEAMINASES_2"/>
    <property type="match status" value="1"/>
</dbReference>
<evidence type="ECO:0000256" key="11">
    <source>
        <dbReference type="ARBA" id="ARBA00071625"/>
    </source>
</evidence>
<evidence type="ECO:0000256" key="12">
    <source>
        <dbReference type="PIRSR" id="PIRSR006019-2"/>
    </source>
</evidence>
<comment type="catalytic activity">
    <reaction evidence="10">
        <text>dCMP + H2O + H(+) = dUMP + NH4(+)</text>
        <dbReference type="Rhea" id="RHEA:22924"/>
        <dbReference type="ChEBI" id="CHEBI:15377"/>
        <dbReference type="ChEBI" id="CHEBI:15378"/>
        <dbReference type="ChEBI" id="CHEBI:28938"/>
        <dbReference type="ChEBI" id="CHEBI:57566"/>
        <dbReference type="ChEBI" id="CHEBI:246422"/>
        <dbReference type="EC" id="3.5.4.12"/>
    </reaction>
</comment>
<keyword evidence="4" id="KW-0545">Nucleotide biosynthesis</keyword>
<dbReference type="SUPFAM" id="SSF53927">
    <property type="entry name" value="Cytidine deaminase-like"/>
    <property type="match status" value="1"/>
</dbReference>
<evidence type="ECO:0000256" key="1">
    <source>
        <dbReference type="ARBA" id="ARBA00001947"/>
    </source>
</evidence>
<protein>
    <recommendedName>
        <fullName evidence="11">Probable deoxycytidylate deaminase</fullName>
        <ecNumber evidence="8">3.5.4.12</ecNumber>
    </recommendedName>
    <alternativeName>
        <fullName evidence="9">dCMP deaminase</fullName>
    </alternativeName>
</protein>
<dbReference type="GO" id="GO:0006220">
    <property type="term" value="P:pyrimidine nucleotide metabolic process"/>
    <property type="evidence" value="ECO:0007669"/>
    <property type="project" value="InterPro"/>
</dbReference>
<evidence type="ECO:0000256" key="4">
    <source>
        <dbReference type="ARBA" id="ARBA00022727"/>
    </source>
</evidence>
<dbReference type="GO" id="GO:0004132">
    <property type="term" value="F:dCMP deaminase activity"/>
    <property type="evidence" value="ECO:0007669"/>
    <property type="project" value="UniProtKB-EC"/>
</dbReference>
<evidence type="ECO:0000256" key="3">
    <source>
        <dbReference type="ARBA" id="ARBA00022723"/>
    </source>
</evidence>
<evidence type="ECO:0000256" key="6">
    <source>
        <dbReference type="ARBA" id="ARBA00022833"/>
    </source>
</evidence>
<name>V5GXE3_ANOGL</name>
<dbReference type="InterPro" id="IPR002125">
    <property type="entry name" value="CMP_dCMP_dom"/>
</dbReference>
<comment type="cofactor">
    <cofactor evidence="1 12">
        <name>Zn(2+)</name>
        <dbReference type="ChEBI" id="CHEBI:29105"/>
    </cofactor>
</comment>
<dbReference type="PANTHER" id="PTHR11086:SF18">
    <property type="entry name" value="DEOXYCYTIDYLATE DEAMINASE"/>
    <property type="match status" value="1"/>
</dbReference>
<dbReference type="InterPro" id="IPR016193">
    <property type="entry name" value="Cytidine_deaminase-like"/>
</dbReference>
<evidence type="ECO:0000256" key="10">
    <source>
        <dbReference type="ARBA" id="ARBA00052978"/>
    </source>
</evidence>
<accession>V5GXE3</accession>
<dbReference type="EMBL" id="GALX01003483">
    <property type="protein sequence ID" value="JAB64983.1"/>
    <property type="molecule type" value="Transcribed_RNA"/>
</dbReference>
<evidence type="ECO:0000256" key="7">
    <source>
        <dbReference type="ARBA" id="ARBA00037036"/>
    </source>
</evidence>
<keyword evidence="3 12" id="KW-0479">Metal-binding</keyword>
<dbReference type="GO" id="GO:0008270">
    <property type="term" value="F:zinc ion binding"/>
    <property type="evidence" value="ECO:0007669"/>
    <property type="project" value="InterPro"/>
</dbReference>
<dbReference type="Gene3D" id="3.40.140.10">
    <property type="entry name" value="Cytidine Deaminase, domain 2"/>
    <property type="match status" value="1"/>
</dbReference>
<dbReference type="InterPro" id="IPR015517">
    <property type="entry name" value="dCMP_deaminase-rel"/>
</dbReference>
<organism evidence="14">
    <name type="scientific">Anoplophora glabripennis</name>
    <name type="common">Asian longhorn beetle</name>
    <name type="synonym">Anoplophora nobilis</name>
    <dbReference type="NCBI Taxonomy" id="217634"/>
    <lineage>
        <taxon>Eukaryota</taxon>
        <taxon>Metazoa</taxon>
        <taxon>Ecdysozoa</taxon>
        <taxon>Arthropoda</taxon>
        <taxon>Hexapoda</taxon>
        <taxon>Insecta</taxon>
        <taxon>Pterygota</taxon>
        <taxon>Neoptera</taxon>
        <taxon>Endopterygota</taxon>
        <taxon>Coleoptera</taxon>
        <taxon>Polyphaga</taxon>
        <taxon>Cucujiformia</taxon>
        <taxon>Chrysomeloidea</taxon>
        <taxon>Cerambycidae</taxon>
        <taxon>Lamiinae</taxon>
        <taxon>Lamiini</taxon>
        <taxon>Anoplophora</taxon>
    </lineage>
</organism>